<evidence type="ECO:0000259" key="1">
    <source>
        <dbReference type="Pfam" id="PF03372"/>
    </source>
</evidence>
<dbReference type="RefSeq" id="WP_210660914.1">
    <property type="nucleotide sequence ID" value="NZ_JAGKQQ010000001.1"/>
</dbReference>
<dbReference type="EMBL" id="JAGKQQ010000001">
    <property type="protein sequence ID" value="MBP3959972.1"/>
    <property type="molecule type" value="Genomic_DNA"/>
</dbReference>
<reference evidence="2 3" key="1">
    <citation type="submission" date="2021-04" db="EMBL/GenBank/DDBJ databases">
        <authorList>
            <person name="Ivanova A."/>
        </authorList>
    </citation>
    <scope>NUCLEOTIDE SEQUENCE [LARGE SCALE GENOMIC DNA]</scope>
    <source>
        <strain evidence="2 3">G18</strain>
    </source>
</reference>
<dbReference type="PANTHER" id="PTHR14859">
    <property type="entry name" value="CALCOFLUOR WHITE HYPERSENSITIVE PROTEIN PRECURSOR"/>
    <property type="match status" value="1"/>
</dbReference>
<gene>
    <name evidence="2" type="ORF">J8F10_32420</name>
</gene>
<keyword evidence="2" id="KW-0540">Nuclease</keyword>
<dbReference type="SUPFAM" id="SSF56219">
    <property type="entry name" value="DNase I-like"/>
    <property type="match status" value="1"/>
</dbReference>
<name>A0ABS5C1V6_9BACT</name>
<protein>
    <submittedName>
        <fullName evidence="2">Endonuclease/exonuclease/phosphatase family protein</fullName>
    </submittedName>
</protein>
<evidence type="ECO:0000313" key="2">
    <source>
        <dbReference type="EMBL" id="MBP3959972.1"/>
    </source>
</evidence>
<dbReference type="PANTHER" id="PTHR14859:SF1">
    <property type="entry name" value="PGAP2-INTERACTING PROTEIN"/>
    <property type="match status" value="1"/>
</dbReference>
<organism evidence="2 3">
    <name type="scientific">Gemmata palustris</name>
    <dbReference type="NCBI Taxonomy" id="2822762"/>
    <lineage>
        <taxon>Bacteria</taxon>
        <taxon>Pseudomonadati</taxon>
        <taxon>Planctomycetota</taxon>
        <taxon>Planctomycetia</taxon>
        <taxon>Gemmatales</taxon>
        <taxon>Gemmataceae</taxon>
        <taxon>Gemmata</taxon>
    </lineage>
</organism>
<feature type="domain" description="Endonuclease/exonuclease/phosphatase" evidence="1">
    <location>
        <begin position="62"/>
        <end position="292"/>
    </location>
</feature>
<dbReference type="Proteomes" id="UP000676565">
    <property type="component" value="Unassembled WGS sequence"/>
</dbReference>
<keyword evidence="2" id="KW-0378">Hydrolase</keyword>
<dbReference type="Gene3D" id="3.60.10.10">
    <property type="entry name" value="Endonuclease/exonuclease/phosphatase"/>
    <property type="match status" value="1"/>
</dbReference>
<dbReference type="InterPro" id="IPR005135">
    <property type="entry name" value="Endo/exonuclease/phosphatase"/>
</dbReference>
<keyword evidence="2" id="KW-0255">Endonuclease</keyword>
<keyword evidence="3" id="KW-1185">Reference proteome</keyword>
<sequence length="303" mass="33489">MSRRKRRVLWALAALGSLVLLLTGLFALNGLVLADRQSPRMRHLADVPVAPTRSAPGEVTFISYNVAKGFAHKGGVSFESRAFVEAKLQRMAEVIRAEQADAVFLSEALTELTPCDIDQVAYLARECGLPYVATGENYNLGLPFYRVVGGNAVLSRTPLTPVANFDLAGRKPFWVSQNNRRALFVSAEFGGKPVLMGALHNDSFDMRNNTVQMQQLLDFIGDRPAILAGDFNNRPKDRSIALVRDSGKFTGEFDGAPSFFEGKRAERLDYIFVPTGWELIESRVIPDDTSDHRPLVGRFKVKG</sequence>
<dbReference type="GO" id="GO:0004519">
    <property type="term" value="F:endonuclease activity"/>
    <property type="evidence" value="ECO:0007669"/>
    <property type="project" value="UniProtKB-KW"/>
</dbReference>
<comment type="caution">
    <text evidence="2">The sequence shown here is derived from an EMBL/GenBank/DDBJ whole genome shotgun (WGS) entry which is preliminary data.</text>
</comment>
<dbReference type="InterPro" id="IPR036691">
    <property type="entry name" value="Endo/exonu/phosph_ase_sf"/>
</dbReference>
<dbReference type="Pfam" id="PF03372">
    <property type="entry name" value="Exo_endo_phos"/>
    <property type="match status" value="1"/>
</dbReference>
<proteinExistence type="predicted"/>
<evidence type="ECO:0000313" key="3">
    <source>
        <dbReference type="Proteomes" id="UP000676565"/>
    </source>
</evidence>
<dbReference type="InterPro" id="IPR051916">
    <property type="entry name" value="GPI-anchor_lipid_remodeler"/>
</dbReference>
<accession>A0ABS5C1V6</accession>